<evidence type="ECO:0000313" key="1">
    <source>
        <dbReference type="EMBL" id="VVA92247.1"/>
    </source>
</evidence>
<evidence type="ECO:0000313" key="3">
    <source>
        <dbReference type="Proteomes" id="UP000489600"/>
    </source>
</evidence>
<organism evidence="2 3">
    <name type="scientific">Arabis nemorensis</name>
    <dbReference type="NCBI Taxonomy" id="586526"/>
    <lineage>
        <taxon>Eukaryota</taxon>
        <taxon>Viridiplantae</taxon>
        <taxon>Streptophyta</taxon>
        <taxon>Embryophyta</taxon>
        <taxon>Tracheophyta</taxon>
        <taxon>Spermatophyta</taxon>
        <taxon>Magnoliopsida</taxon>
        <taxon>eudicotyledons</taxon>
        <taxon>Gunneridae</taxon>
        <taxon>Pentapetalae</taxon>
        <taxon>rosids</taxon>
        <taxon>malvids</taxon>
        <taxon>Brassicales</taxon>
        <taxon>Brassicaceae</taxon>
        <taxon>Arabideae</taxon>
        <taxon>Arabis</taxon>
    </lineage>
</organism>
<sequence>MGVDSVTGTGLSLIAVVSGNGVRSPSMCSLVGTERTSRSSTGSVSIAGNSYCLAGSVITSYGVTILPGSSKSVGGVASVGGFALAG</sequence>
<keyword evidence="3" id="KW-1185">Reference proteome</keyword>
<reference evidence="2 3" key="1">
    <citation type="submission" date="2019-07" db="EMBL/GenBank/DDBJ databases">
        <authorList>
            <person name="Dittberner H."/>
        </authorList>
    </citation>
    <scope>NUCLEOTIDE SEQUENCE [LARGE SCALE GENOMIC DNA]</scope>
</reference>
<proteinExistence type="predicted"/>
<dbReference type="EMBL" id="CABITT030000001">
    <property type="protein sequence ID" value="VVA92249.1"/>
    <property type="molecule type" value="Genomic_DNA"/>
</dbReference>
<dbReference type="Proteomes" id="UP000489600">
    <property type="component" value="Unassembled WGS sequence"/>
</dbReference>
<name>A0A565AUD8_9BRAS</name>
<protein>
    <submittedName>
        <fullName evidence="2">Uncharacterized protein</fullName>
    </submittedName>
</protein>
<accession>A0A565AUD8</accession>
<dbReference type="EMBL" id="CABITT030000001">
    <property type="protein sequence ID" value="VVA92247.1"/>
    <property type="molecule type" value="Genomic_DNA"/>
</dbReference>
<evidence type="ECO:0000313" key="2">
    <source>
        <dbReference type="EMBL" id="VVA92249.1"/>
    </source>
</evidence>
<gene>
    <name evidence="1" type="ORF">ANE_LOCUS2692</name>
    <name evidence="2" type="ORF">ANE_LOCUS2694</name>
</gene>
<dbReference type="AlphaFoldDB" id="A0A565AUD8"/>